<reference evidence="2" key="1">
    <citation type="submission" date="2023-10" db="EMBL/GenBank/DDBJ databases">
        <title>Genome assemblies of two species of porcelain crab, Petrolisthes cinctipes and Petrolisthes manimaculis (Anomura: Porcellanidae).</title>
        <authorList>
            <person name="Angst P."/>
        </authorList>
    </citation>
    <scope>NUCLEOTIDE SEQUENCE</scope>
    <source>
        <strain evidence="2">PB745_01</strain>
        <tissue evidence="2">Gill</tissue>
    </source>
</reference>
<proteinExistence type="predicted"/>
<keyword evidence="3" id="KW-1185">Reference proteome</keyword>
<evidence type="ECO:0000313" key="3">
    <source>
        <dbReference type="Proteomes" id="UP001286313"/>
    </source>
</evidence>
<accession>A0AAE1G2H5</accession>
<gene>
    <name evidence="2" type="ORF">Pcinc_011541</name>
</gene>
<protein>
    <submittedName>
        <fullName evidence="2">Uncharacterized protein</fullName>
    </submittedName>
</protein>
<sequence length="272" mass="30789">MNEKEKERVSMNERMNEKEKERVSVNEKEKERVSVNERMNEKEKERLPSHHAIHQLSYLFHPTKPRTPPSLYQCHHHSTNPTVLLPLHPTVPPSQHQSLIPPRPVPPSRQSYRLSYFSMTKPFPRQLSTQLPSHLPQYPHNLVLLRYPASTLTHDATPRHLPTYLSSSPYLSPLFHTCLPPSASVSPLPHLSPPFHTCLPPSASVFPLPHLSPTFNACLPPSTSVSLLPHLSSPSTSVFPLPNLSPLPYPHYSKPFPTLLTRFSPSPLPPNP</sequence>
<dbReference type="AlphaFoldDB" id="A0AAE1G2H5"/>
<comment type="caution">
    <text evidence="2">The sequence shown here is derived from an EMBL/GenBank/DDBJ whole genome shotgun (WGS) entry which is preliminary data.</text>
</comment>
<feature type="region of interest" description="Disordered" evidence="1">
    <location>
        <begin position="1"/>
        <end position="48"/>
    </location>
</feature>
<organism evidence="2 3">
    <name type="scientific">Petrolisthes cinctipes</name>
    <name type="common">Flat porcelain crab</name>
    <dbReference type="NCBI Taxonomy" id="88211"/>
    <lineage>
        <taxon>Eukaryota</taxon>
        <taxon>Metazoa</taxon>
        <taxon>Ecdysozoa</taxon>
        <taxon>Arthropoda</taxon>
        <taxon>Crustacea</taxon>
        <taxon>Multicrustacea</taxon>
        <taxon>Malacostraca</taxon>
        <taxon>Eumalacostraca</taxon>
        <taxon>Eucarida</taxon>
        <taxon>Decapoda</taxon>
        <taxon>Pleocyemata</taxon>
        <taxon>Anomura</taxon>
        <taxon>Galatheoidea</taxon>
        <taxon>Porcellanidae</taxon>
        <taxon>Petrolisthes</taxon>
    </lineage>
</organism>
<dbReference type="EMBL" id="JAWQEG010000906">
    <property type="protein sequence ID" value="KAK3884171.1"/>
    <property type="molecule type" value="Genomic_DNA"/>
</dbReference>
<dbReference type="Proteomes" id="UP001286313">
    <property type="component" value="Unassembled WGS sequence"/>
</dbReference>
<evidence type="ECO:0000256" key="1">
    <source>
        <dbReference type="SAM" id="MobiDB-lite"/>
    </source>
</evidence>
<evidence type="ECO:0000313" key="2">
    <source>
        <dbReference type="EMBL" id="KAK3884171.1"/>
    </source>
</evidence>
<name>A0AAE1G2H5_PETCI</name>